<dbReference type="KEGG" id="pvx:PVX_121855"/>
<protein>
    <submittedName>
        <fullName evidence="2">Variable surface protein Vir18, putative</fullName>
    </submittedName>
</protein>
<gene>
    <name evidence="2" type="ORF">PVX_121855</name>
</gene>
<proteinExistence type="predicted"/>
<dbReference type="STRING" id="126793.A5JYZ5"/>
<evidence type="ECO:0000313" key="2">
    <source>
        <dbReference type="EMBL" id="EDL47206.1"/>
    </source>
</evidence>
<evidence type="ECO:0000256" key="1">
    <source>
        <dbReference type="SAM" id="MobiDB-lite"/>
    </source>
</evidence>
<dbReference type="EMBL" id="AAKM01000001">
    <property type="protein sequence ID" value="EDL47206.1"/>
    <property type="molecule type" value="Genomic_DNA"/>
</dbReference>
<evidence type="ECO:0000313" key="3">
    <source>
        <dbReference type="Proteomes" id="UP000008333"/>
    </source>
</evidence>
<dbReference type="RefSeq" id="XP_001616933.1">
    <property type="nucleotide sequence ID" value="XM_001616883.1"/>
</dbReference>
<dbReference type="InParanoid" id="A5JYZ5"/>
<feature type="compositionally biased region" description="Polar residues" evidence="1">
    <location>
        <begin position="229"/>
        <end position="249"/>
    </location>
</feature>
<organism evidence="2 3">
    <name type="scientific">Plasmodium vivax (strain Salvador I)</name>
    <dbReference type="NCBI Taxonomy" id="126793"/>
    <lineage>
        <taxon>Eukaryota</taxon>
        <taxon>Sar</taxon>
        <taxon>Alveolata</taxon>
        <taxon>Apicomplexa</taxon>
        <taxon>Aconoidasida</taxon>
        <taxon>Haemosporida</taxon>
        <taxon>Plasmodiidae</taxon>
        <taxon>Plasmodium</taxon>
        <taxon>Plasmodium (Plasmodium)</taxon>
    </lineage>
</organism>
<keyword evidence="3" id="KW-1185">Reference proteome</keyword>
<feature type="region of interest" description="Disordered" evidence="1">
    <location>
        <begin position="101"/>
        <end position="120"/>
    </location>
</feature>
<feature type="region of interest" description="Disordered" evidence="1">
    <location>
        <begin position="135"/>
        <end position="179"/>
    </location>
</feature>
<dbReference type="GeneID" id="5476715"/>
<comment type="caution">
    <text evidence="2">The sequence shown here is derived from an EMBL/GenBank/DDBJ whole genome shotgun (WGS) entry which is preliminary data.</text>
</comment>
<dbReference type="AlphaFoldDB" id="A5JYZ5"/>
<name>A5JYZ5_PLAVS</name>
<dbReference type="Proteomes" id="UP000008333">
    <property type="component" value="Unassembled WGS sequence"/>
</dbReference>
<accession>A5JYZ5</accession>
<sequence>MAPWFGTSSRINDQYRKYLEPRCFTNYDNFQKEVKRQITTLNNRDQKSFCTKCQKIKQEINEKNNELKNCYSYNILKNKLINDDDINAFMEKCLEQPKCSYSGASNARSPPALKGKQEKTCRGSNDCNRVATLVKESAGKNNTPNPNDLVVARPGVSDPKVIYPSGTTRHESIPKPAASASLNSLTSALGSSSNDSSSRITLGTDSSTTAIAQQQNLGTSSHESDQHSPQHVNSNPLSAQDIGSRTSQDQDTDERSHNGKDAAVITLGDGNPGTEVISNLLEGIADLGGLPRLHNKITDAAAGGEMYVNGVPLEIPVGKPLSDSTTGDNPEIKYKNYTAMALAPTGVIMLMTLLSKVNQIKRRNTRKDIRQNIERILLLESPAKTEESSYSFAYSPSQYWEK</sequence>
<reference evidence="2 3" key="1">
    <citation type="journal article" date="2008" name="Nature">
        <title>Comparative genomics of the neglected human malaria parasite Plasmodium vivax.</title>
        <authorList>
            <person name="Carlton J.M."/>
            <person name="Adams J.H."/>
            <person name="Silva J.C."/>
            <person name="Bidwell S.L."/>
            <person name="Lorenzi H."/>
            <person name="Caler E."/>
            <person name="Crabtree J."/>
            <person name="Angiuoli S.V."/>
            <person name="Merino E.F."/>
            <person name="Amedeo P."/>
            <person name="Cheng Q."/>
            <person name="Coulson R.M."/>
            <person name="Crabb B.S."/>
            <person name="Del Portillo H.A."/>
            <person name="Essien K."/>
            <person name="Feldblyum T.V."/>
            <person name="Fernandez-Becerra C."/>
            <person name="Gilson P.R."/>
            <person name="Gueye A.H."/>
            <person name="Guo X."/>
            <person name="Kang'a S."/>
            <person name="Kooij T.W."/>
            <person name="Korsinczky M."/>
            <person name="Meyer E.V."/>
            <person name="Nene V."/>
            <person name="Paulsen I."/>
            <person name="White O."/>
            <person name="Ralph S.A."/>
            <person name="Ren Q."/>
            <person name="Sargeant T.J."/>
            <person name="Salzberg S.L."/>
            <person name="Stoeckert C.J."/>
            <person name="Sullivan S.A."/>
            <person name="Yamamoto M.M."/>
            <person name="Hoffman S.L."/>
            <person name="Wortman J.R."/>
            <person name="Gardner M.J."/>
            <person name="Galinski M.R."/>
            <person name="Barnwell J.W."/>
            <person name="Fraser-Liggett C.M."/>
        </authorList>
    </citation>
    <scope>NUCLEOTIDE SEQUENCE [LARGE SCALE GENOMIC DNA]</scope>
    <source>
        <strain evidence="2 3">Salvador I</strain>
    </source>
</reference>
<feature type="region of interest" description="Disordered" evidence="1">
    <location>
        <begin position="214"/>
        <end position="257"/>
    </location>
</feature>